<comment type="caution">
    <text evidence="11">The sequence shown here is derived from an EMBL/GenBank/DDBJ whole genome shotgun (WGS) entry which is preliminary data.</text>
</comment>
<dbReference type="GO" id="GO:0071555">
    <property type="term" value="P:cell wall organization"/>
    <property type="evidence" value="ECO:0007669"/>
    <property type="project" value="UniProtKB-KW"/>
</dbReference>
<dbReference type="PROSITE" id="PS51935">
    <property type="entry name" value="NLPC_P60"/>
    <property type="match status" value="1"/>
</dbReference>
<dbReference type="InterPro" id="IPR000064">
    <property type="entry name" value="NLP_P60_dom"/>
</dbReference>
<dbReference type="EC" id="3.4.-.-" evidence="11"/>
<dbReference type="InterPro" id="IPR018392">
    <property type="entry name" value="LysM"/>
</dbReference>
<dbReference type="GO" id="GO:0008932">
    <property type="term" value="F:lytic endotransglycosylase activity"/>
    <property type="evidence" value="ECO:0007669"/>
    <property type="project" value="TreeGrafter"/>
</dbReference>
<dbReference type="SUPFAM" id="SSF54001">
    <property type="entry name" value="Cysteine proteinases"/>
    <property type="match status" value="1"/>
</dbReference>
<dbReference type="AlphaFoldDB" id="A0A8B4QAN1"/>
<protein>
    <submittedName>
        <fullName evidence="11 12">Peptidoglycan endopeptidase LytE</fullName>
        <ecNumber evidence="11">3.4.-.-</ecNumber>
    </submittedName>
</protein>
<evidence type="ECO:0000256" key="4">
    <source>
        <dbReference type="ARBA" id="ARBA00022737"/>
    </source>
</evidence>
<sequence length="339" mass="36226">MKKTIISAVALGSIVAASTIGASTASASTYTVKAGDSLSKIASKYGVSYKTVMKWNGLKNTTIHKGQKLSIKDGKKNSYSSTTTKKSKNYTVKRGDTLSKIASKHGVSYKTLMSWNGLKSTNIRVGQKLSVKGKVVSTNKQPAKKPTSTVTSSSKKSTYTVKRGDTLSKIASKYGVSYKTLMSWNGMKSTNIHVGQKLSVKGKTTHVSNSKPVYGSNRLSKAASIGKQYLGVPYVFGGSTPSGFDCSGYIAYVYNKAGISTPRYNAAGFYSVSTAVSNPQVGDLVFFKNTYKAGISHIGIYLGNGQMVSAAGNRVQIESVNSGYWRAHFAGYKRLNAAF</sequence>
<dbReference type="PANTHER" id="PTHR33734:SF22">
    <property type="entry name" value="MEMBRANE-BOUND LYTIC MUREIN TRANSGLYCOSYLASE D"/>
    <property type="match status" value="1"/>
</dbReference>
<evidence type="ECO:0000256" key="3">
    <source>
        <dbReference type="ARBA" id="ARBA00022729"/>
    </source>
</evidence>
<feature type="domain" description="LysM" evidence="9">
    <location>
        <begin position="28"/>
        <end position="71"/>
    </location>
</feature>
<dbReference type="InterPro" id="IPR036779">
    <property type="entry name" value="LysM_dom_sf"/>
</dbReference>
<dbReference type="Pfam" id="PF00877">
    <property type="entry name" value="NLPC_P60"/>
    <property type="match status" value="1"/>
</dbReference>
<dbReference type="Proteomes" id="UP000254330">
    <property type="component" value="Unassembled WGS sequence"/>
</dbReference>
<dbReference type="RefSeq" id="WP_109349130.1">
    <property type="nucleotide sequence ID" value="NZ_BJUE01000042.1"/>
</dbReference>
<dbReference type="EMBL" id="SNZG01000007">
    <property type="protein sequence ID" value="TDR40909.1"/>
    <property type="molecule type" value="Genomic_DNA"/>
</dbReference>
<evidence type="ECO:0000259" key="9">
    <source>
        <dbReference type="PROSITE" id="PS51782"/>
    </source>
</evidence>
<dbReference type="Gene3D" id="3.10.350.10">
    <property type="entry name" value="LysM domain"/>
    <property type="match status" value="3"/>
</dbReference>
<feature type="chain" id="PRO_5032275183" evidence="8">
    <location>
        <begin position="28"/>
        <end position="339"/>
    </location>
</feature>
<comment type="similarity">
    <text evidence="1">Belongs to the peptidase C40 family.</text>
</comment>
<dbReference type="GO" id="GO:0008234">
    <property type="term" value="F:cysteine-type peptidase activity"/>
    <property type="evidence" value="ECO:0007669"/>
    <property type="project" value="UniProtKB-KW"/>
</dbReference>
<evidence type="ECO:0000313" key="11">
    <source>
        <dbReference type="EMBL" id="STX09741.1"/>
    </source>
</evidence>
<evidence type="ECO:0000259" key="10">
    <source>
        <dbReference type="PROSITE" id="PS51935"/>
    </source>
</evidence>
<dbReference type="CDD" id="cd00118">
    <property type="entry name" value="LysM"/>
    <property type="match status" value="3"/>
</dbReference>
<dbReference type="Proteomes" id="UP000294641">
    <property type="component" value="Unassembled WGS sequence"/>
</dbReference>
<keyword evidence="6" id="KW-0788">Thiol protease</keyword>
<feature type="domain" description="LysM" evidence="9">
    <location>
        <begin position="88"/>
        <end position="131"/>
    </location>
</feature>
<dbReference type="Pfam" id="PF01476">
    <property type="entry name" value="LysM"/>
    <property type="match status" value="3"/>
</dbReference>
<evidence type="ECO:0000256" key="5">
    <source>
        <dbReference type="ARBA" id="ARBA00022801"/>
    </source>
</evidence>
<reference evidence="11 13" key="1">
    <citation type="submission" date="2018-06" db="EMBL/GenBank/DDBJ databases">
        <authorList>
            <consortium name="Pathogen Informatics"/>
            <person name="Doyle S."/>
        </authorList>
    </citation>
    <scope>NUCLEOTIDE SEQUENCE [LARGE SCALE GENOMIC DNA]</scope>
    <source>
        <strain evidence="11 13">NCTC10597</strain>
    </source>
</reference>
<evidence type="ECO:0000313" key="12">
    <source>
        <dbReference type="EMBL" id="TDR40909.1"/>
    </source>
</evidence>
<feature type="domain" description="NlpC/P60" evidence="10">
    <location>
        <begin position="216"/>
        <end position="336"/>
    </location>
</feature>
<keyword evidence="3 8" id="KW-0732">Signal</keyword>
<proteinExistence type="inferred from homology"/>
<keyword evidence="4" id="KW-0677">Repeat</keyword>
<dbReference type="SMART" id="SM00257">
    <property type="entry name" value="LysM"/>
    <property type="match status" value="3"/>
</dbReference>
<dbReference type="EMBL" id="UGNP01000001">
    <property type="protein sequence ID" value="STX09741.1"/>
    <property type="molecule type" value="Genomic_DNA"/>
</dbReference>
<feature type="domain" description="LysM" evidence="9">
    <location>
        <begin position="157"/>
        <end position="200"/>
    </location>
</feature>
<evidence type="ECO:0000313" key="14">
    <source>
        <dbReference type="Proteomes" id="UP000294641"/>
    </source>
</evidence>
<keyword evidence="14" id="KW-1185">Reference proteome</keyword>
<evidence type="ECO:0000256" key="1">
    <source>
        <dbReference type="ARBA" id="ARBA00007074"/>
    </source>
</evidence>
<evidence type="ECO:0000256" key="2">
    <source>
        <dbReference type="ARBA" id="ARBA00022670"/>
    </source>
</evidence>
<organism evidence="11 13">
    <name type="scientific">Kurthia zopfii</name>
    <dbReference type="NCBI Taxonomy" id="1650"/>
    <lineage>
        <taxon>Bacteria</taxon>
        <taxon>Bacillati</taxon>
        <taxon>Bacillota</taxon>
        <taxon>Bacilli</taxon>
        <taxon>Bacillales</taxon>
        <taxon>Caryophanaceae</taxon>
        <taxon>Kurthia</taxon>
    </lineage>
</organism>
<reference evidence="12 14" key="2">
    <citation type="submission" date="2019-03" db="EMBL/GenBank/DDBJ databases">
        <title>Genomic Encyclopedia of Type Strains, Phase IV (KMG-IV): sequencing the most valuable type-strain genomes for metagenomic binning, comparative biology and taxonomic classification.</title>
        <authorList>
            <person name="Goeker M."/>
        </authorList>
    </citation>
    <scope>NUCLEOTIDE SEQUENCE [LARGE SCALE GENOMIC DNA]</scope>
    <source>
        <strain evidence="12 14">DSM 20580</strain>
    </source>
</reference>
<dbReference type="SUPFAM" id="SSF54106">
    <property type="entry name" value="LysM domain"/>
    <property type="match status" value="3"/>
</dbReference>
<dbReference type="GO" id="GO:0006508">
    <property type="term" value="P:proteolysis"/>
    <property type="evidence" value="ECO:0007669"/>
    <property type="project" value="UniProtKB-KW"/>
</dbReference>
<gene>
    <name evidence="11" type="primary">lytE_4</name>
    <name evidence="12" type="ORF">DFR61_10724</name>
    <name evidence="11" type="ORF">NCTC10597_01437</name>
</gene>
<accession>A0A8B4QAN1</accession>
<dbReference type="InterPro" id="IPR038765">
    <property type="entry name" value="Papain-like_cys_pep_sf"/>
</dbReference>
<evidence type="ECO:0000313" key="13">
    <source>
        <dbReference type="Proteomes" id="UP000254330"/>
    </source>
</evidence>
<evidence type="ECO:0000256" key="6">
    <source>
        <dbReference type="ARBA" id="ARBA00022807"/>
    </source>
</evidence>
<dbReference type="Gene3D" id="3.90.1720.10">
    <property type="entry name" value="endopeptidase domain like (from Nostoc punctiforme)"/>
    <property type="match status" value="1"/>
</dbReference>
<keyword evidence="2" id="KW-0645">Protease</keyword>
<keyword evidence="5 11" id="KW-0378">Hydrolase</keyword>
<feature type="signal peptide" evidence="8">
    <location>
        <begin position="1"/>
        <end position="27"/>
    </location>
</feature>
<evidence type="ECO:0000256" key="7">
    <source>
        <dbReference type="ARBA" id="ARBA00023316"/>
    </source>
</evidence>
<keyword evidence="7" id="KW-0961">Cell wall biogenesis/degradation</keyword>
<dbReference type="PANTHER" id="PTHR33734">
    <property type="entry name" value="LYSM DOMAIN-CONTAINING GPI-ANCHORED PROTEIN 2"/>
    <property type="match status" value="1"/>
</dbReference>
<name>A0A8B4QAN1_9BACL</name>
<evidence type="ECO:0000256" key="8">
    <source>
        <dbReference type="SAM" id="SignalP"/>
    </source>
</evidence>
<dbReference type="PROSITE" id="PS51782">
    <property type="entry name" value="LYSM"/>
    <property type="match status" value="3"/>
</dbReference>
<dbReference type="OrthoDB" id="9813368at2"/>